<dbReference type="Proteomes" id="UP001235094">
    <property type="component" value="Unassembled WGS sequence"/>
</dbReference>
<evidence type="ECO:0000313" key="2">
    <source>
        <dbReference type="EMBL" id="MDQ0512955.1"/>
    </source>
</evidence>
<proteinExistence type="predicted"/>
<comment type="caution">
    <text evidence="2">The sequence shown here is derived from an EMBL/GenBank/DDBJ whole genome shotgun (WGS) entry which is preliminary data.</text>
</comment>
<evidence type="ECO:0000259" key="1">
    <source>
        <dbReference type="Pfam" id="PF08240"/>
    </source>
</evidence>
<name>A0ABU0LWH3_9HYPH</name>
<dbReference type="Gene3D" id="3.90.180.10">
    <property type="entry name" value="Medium-chain alcohol dehydrogenases, catalytic domain"/>
    <property type="match status" value="1"/>
</dbReference>
<dbReference type="Pfam" id="PF08240">
    <property type="entry name" value="ADH_N"/>
    <property type="match status" value="1"/>
</dbReference>
<protein>
    <submittedName>
        <fullName evidence="2">NADPH:quinone reductase-like Zn-dependent oxidoreductase</fullName>
    </submittedName>
</protein>
<sequence length="104" mass="10882">MFRAIIITKDADLTRADLTELDESALPDADVTIAVDHSTLNYKDALAIAGRGPVVRRFPMVPGIDLAGTVLASRAPGVAPGQKVLVNGWGLGRCIGAGWRSGRG</sequence>
<dbReference type="InterPro" id="IPR013154">
    <property type="entry name" value="ADH-like_N"/>
</dbReference>
<reference evidence="2 3" key="1">
    <citation type="submission" date="2023-07" db="EMBL/GenBank/DDBJ databases">
        <title>Genomic Encyclopedia of Type Strains, Phase IV (KMG-IV): sequencing the most valuable type-strain genomes for metagenomic binning, comparative biology and taxonomic classification.</title>
        <authorList>
            <person name="Goeker M."/>
        </authorList>
    </citation>
    <scope>NUCLEOTIDE SEQUENCE [LARGE SCALE GENOMIC DNA]</scope>
    <source>
        <strain evidence="2 3">DSM 15561</strain>
    </source>
</reference>
<keyword evidence="3" id="KW-1185">Reference proteome</keyword>
<organism evidence="2 3">
    <name type="scientific">Ancylobacter amanitiformis</name>
    <dbReference type="NCBI Taxonomy" id="217069"/>
    <lineage>
        <taxon>Bacteria</taxon>
        <taxon>Pseudomonadati</taxon>
        <taxon>Pseudomonadota</taxon>
        <taxon>Alphaproteobacteria</taxon>
        <taxon>Hyphomicrobiales</taxon>
        <taxon>Xanthobacteraceae</taxon>
        <taxon>Ancylobacter</taxon>
    </lineage>
</organism>
<gene>
    <name evidence="2" type="ORF">QOZ99_003871</name>
</gene>
<dbReference type="SUPFAM" id="SSF50129">
    <property type="entry name" value="GroES-like"/>
    <property type="match status" value="1"/>
</dbReference>
<evidence type="ECO:0000313" key="3">
    <source>
        <dbReference type="Proteomes" id="UP001235094"/>
    </source>
</evidence>
<dbReference type="RefSeq" id="WP_306891603.1">
    <property type="nucleotide sequence ID" value="NZ_JAUSVR010000019.1"/>
</dbReference>
<dbReference type="InterPro" id="IPR011032">
    <property type="entry name" value="GroES-like_sf"/>
</dbReference>
<feature type="domain" description="Alcohol dehydrogenase-like N-terminal" evidence="1">
    <location>
        <begin position="28"/>
        <end position="94"/>
    </location>
</feature>
<dbReference type="EMBL" id="JAUSVR010000019">
    <property type="protein sequence ID" value="MDQ0512955.1"/>
    <property type="molecule type" value="Genomic_DNA"/>
</dbReference>
<accession>A0ABU0LWH3</accession>